<gene>
    <name evidence="7" type="ORF">WN59_12475</name>
</gene>
<evidence type="ECO:0000256" key="6">
    <source>
        <dbReference type="SAM" id="Phobius"/>
    </source>
</evidence>
<comment type="caution">
    <text evidence="7">The sequence shown here is derived from an EMBL/GenBank/DDBJ whole genome shotgun (WGS) entry which is preliminary data.</text>
</comment>
<feature type="transmembrane region" description="Helical" evidence="6">
    <location>
        <begin position="68"/>
        <end position="88"/>
    </location>
</feature>
<evidence type="ECO:0000256" key="5">
    <source>
        <dbReference type="ARBA" id="ARBA00023136"/>
    </source>
</evidence>
<dbReference type="GO" id="GO:0005886">
    <property type="term" value="C:plasma membrane"/>
    <property type="evidence" value="ECO:0007669"/>
    <property type="project" value="UniProtKB-SubCell"/>
</dbReference>
<evidence type="ECO:0000313" key="8">
    <source>
        <dbReference type="Proteomes" id="UP000034287"/>
    </source>
</evidence>
<dbReference type="PANTHER" id="PTHR30086:SF20">
    <property type="entry name" value="ARGININE EXPORTER PROTEIN ARGO-RELATED"/>
    <property type="match status" value="1"/>
</dbReference>
<dbReference type="Pfam" id="PF01810">
    <property type="entry name" value="LysE"/>
    <property type="match status" value="1"/>
</dbReference>
<dbReference type="PATRIC" id="fig|1432562.3.peg.2497"/>
<evidence type="ECO:0000256" key="4">
    <source>
        <dbReference type="ARBA" id="ARBA00022989"/>
    </source>
</evidence>
<evidence type="ECO:0000256" key="1">
    <source>
        <dbReference type="ARBA" id="ARBA00004651"/>
    </source>
</evidence>
<feature type="transmembrane region" description="Helical" evidence="6">
    <location>
        <begin position="108"/>
        <end position="132"/>
    </location>
</feature>
<keyword evidence="2" id="KW-1003">Cell membrane</keyword>
<dbReference type="PANTHER" id="PTHR30086">
    <property type="entry name" value="ARGININE EXPORTER PROTEIN ARGO"/>
    <property type="match status" value="1"/>
</dbReference>
<keyword evidence="4 6" id="KW-1133">Transmembrane helix</keyword>
<dbReference type="EMBL" id="LAYZ01000025">
    <property type="protein sequence ID" value="KKK33551.1"/>
    <property type="molecule type" value="Genomic_DNA"/>
</dbReference>
<dbReference type="Proteomes" id="UP000034287">
    <property type="component" value="Unassembled WGS sequence"/>
</dbReference>
<dbReference type="GO" id="GO:0033228">
    <property type="term" value="P:cysteine export across plasma membrane"/>
    <property type="evidence" value="ECO:0007669"/>
    <property type="project" value="TreeGrafter"/>
</dbReference>
<evidence type="ECO:0000313" key="7">
    <source>
        <dbReference type="EMBL" id="KKK33551.1"/>
    </source>
</evidence>
<accession>A0A0M2SIT5</accession>
<name>A0A0M2SIT5_9STAP</name>
<proteinExistence type="predicted"/>
<feature type="transmembrane region" description="Helical" evidence="6">
    <location>
        <begin position="173"/>
        <end position="190"/>
    </location>
</feature>
<reference evidence="7 8" key="1">
    <citation type="submission" date="2015-04" db="EMBL/GenBank/DDBJ databases">
        <title>Taxonomic description and genome sequence of Salinicoccus sediminis sp. nov., a novel hyper halotolerant bacterium isolated from marine sediment.</title>
        <authorList>
            <person name="Mathan Kumar R."/>
            <person name="Kaur G."/>
            <person name="Kumar N."/>
            <person name="Kumar A."/>
            <person name="Singh N.K."/>
            <person name="Kaur N."/>
            <person name="Mayilraj S."/>
        </authorList>
    </citation>
    <scope>NUCLEOTIDE SEQUENCE [LARGE SCALE GENOMIC DNA]</scope>
    <source>
        <strain evidence="7 8">SV-16</strain>
    </source>
</reference>
<evidence type="ECO:0000256" key="3">
    <source>
        <dbReference type="ARBA" id="ARBA00022692"/>
    </source>
</evidence>
<evidence type="ECO:0000256" key="2">
    <source>
        <dbReference type="ARBA" id="ARBA00022475"/>
    </source>
</evidence>
<sequence length="191" mass="21747">MSIIPFLTYCFIVTVTPGPTNIDILSTVNNYGTRRAMKYTYGATLAFGLLLLISAVLNVMLVSVMPKLLLVMQILGSLYMLYLVYIIFKSGGSDNIKEDENSFRSGFLLQFLNPKVLTFVMTVIPTFILPYYDEILPVIFYVSVIVLMGFMAFNIWVVFGTVFRKFLQRHERVVNVAMALFLLYAAVMVWL</sequence>
<dbReference type="InterPro" id="IPR001123">
    <property type="entry name" value="LeuE-type"/>
</dbReference>
<feature type="transmembrane region" description="Helical" evidence="6">
    <location>
        <begin position="138"/>
        <end position="161"/>
    </location>
</feature>
<comment type="subcellular location">
    <subcellularLocation>
        <location evidence="1">Cell membrane</location>
        <topology evidence="1">Multi-pass membrane protein</topology>
    </subcellularLocation>
</comment>
<organism evidence="7 8">
    <name type="scientific">Salinicoccus sediminis</name>
    <dbReference type="NCBI Taxonomy" id="1432562"/>
    <lineage>
        <taxon>Bacteria</taxon>
        <taxon>Bacillati</taxon>
        <taxon>Bacillota</taxon>
        <taxon>Bacilli</taxon>
        <taxon>Bacillales</taxon>
        <taxon>Staphylococcaceae</taxon>
        <taxon>Salinicoccus</taxon>
    </lineage>
</organism>
<keyword evidence="3 6" id="KW-0812">Transmembrane</keyword>
<keyword evidence="8" id="KW-1185">Reference proteome</keyword>
<protein>
    <submittedName>
        <fullName evidence="7">Lysine transporter LysE</fullName>
    </submittedName>
</protein>
<dbReference type="RefSeq" id="WP_046517830.1">
    <property type="nucleotide sequence ID" value="NZ_LAYZ01000025.1"/>
</dbReference>
<dbReference type="AlphaFoldDB" id="A0A0M2SIT5"/>
<keyword evidence="5 6" id="KW-0472">Membrane</keyword>
<feature type="transmembrane region" description="Helical" evidence="6">
    <location>
        <begin position="39"/>
        <end position="62"/>
    </location>
</feature>
<dbReference type="STRING" id="1432562.WN59_12475"/>
<dbReference type="OrthoDB" id="198428at2"/>
<dbReference type="GO" id="GO:0015171">
    <property type="term" value="F:amino acid transmembrane transporter activity"/>
    <property type="evidence" value="ECO:0007669"/>
    <property type="project" value="TreeGrafter"/>
</dbReference>